<gene>
    <name evidence="1" type="ORF">HIO71_08450</name>
</gene>
<comment type="caution">
    <text evidence="1">The sequence shown here is derived from an EMBL/GenBank/DDBJ whole genome shotgun (WGS) entry which is preliminary data.</text>
</comment>
<evidence type="ECO:0000313" key="1">
    <source>
        <dbReference type="EMBL" id="NMR34238.1"/>
    </source>
</evidence>
<dbReference type="RefSeq" id="WP_169321100.1">
    <property type="nucleotide sequence ID" value="NZ_JABCJF010000003.1"/>
</dbReference>
<protein>
    <submittedName>
        <fullName evidence="1">Uncharacterized protein</fullName>
    </submittedName>
</protein>
<organism evidence="1 2">
    <name type="scientific">Chryseobacterium aquaticum</name>
    <dbReference type="NCBI Taxonomy" id="452084"/>
    <lineage>
        <taxon>Bacteria</taxon>
        <taxon>Pseudomonadati</taxon>
        <taxon>Bacteroidota</taxon>
        <taxon>Flavobacteriia</taxon>
        <taxon>Flavobacteriales</taxon>
        <taxon>Weeksellaceae</taxon>
        <taxon>Chryseobacterium group</taxon>
        <taxon>Chryseobacterium</taxon>
    </lineage>
</organism>
<dbReference type="Proteomes" id="UP000548067">
    <property type="component" value="Unassembled WGS sequence"/>
</dbReference>
<reference evidence="1 2" key="1">
    <citation type="submission" date="2020-04" db="EMBL/GenBank/DDBJ databases">
        <title>Genome analysis and antimicrobial resistance characteristics of Chryseobacterium aquaticum isolated from farmed salmonids.</title>
        <authorList>
            <person name="Saticioglu I.B."/>
            <person name="Duman M."/>
            <person name="Altun S."/>
        </authorList>
    </citation>
    <scope>NUCLEOTIDE SEQUENCE [LARGE SCALE GENOMIC DNA]</scope>
    <source>
        <strain evidence="1 2">C-174</strain>
    </source>
</reference>
<dbReference type="EMBL" id="JABCJF010000003">
    <property type="protein sequence ID" value="NMR34238.1"/>
    <property type="molecule type" value="Genomic_DNA"/>
</dbReference>
<proteinExistence type="predicted"/>
<accession>A0A848N669</accession>
<evidence type="ECO:0000313" key="2">
    <source>
        <dbReference type="Proteomes" id="UP000548067"/>
    </source>
</evidence>
<dbReference type="AlphaFoldDB" id="A0A848N669"/>
<sequence>MKKITTIFSVIISTILYSQDVYQNGFTAGYKAGYCYNVLGCIAPVTPIGQLDVKQDYQTGYNNGFVKGQQDQVSNNTSYIPTGGVKGQLRPSIPDMDLNIDPNLSREMWANYYEKRRVKKEQQAKNNETLVRMITEHTIEVMVEMDKLKIRLKEKNISDKEIDNIIYDLHYENQTIYNEYKNEPKKYKQFYKKNLELKERINKMSPLN</sequence>
<name>A0A848N669_9FLAO</name>